<dbReference type="Proteomes" id="UP000770889">
    <property type="component" value="Unassembled WGS sequence"/>
</dbReference>
<evidence type="ECO:0000313" key="2">
    <source>
        <dbReference type="Proteomes" id="UP000770889"/>
    </source>
</evidence>
<evidence type="ECO:0000313" key="1">
    <source>
        <dbReference type="EMBL" id="MBT2988103.1"/>
    </source>
</evidence>
<dbReference type="EMBL" id="JAHHGM010000003">
    <property type="protein sequence ID" value="MBT2988103.1"/>
    <property type="molecule type" value="Genomic_DNA"/>
</dbReference>
<organism evidence="1 2">
    <name type="scientific">Candidatus Thiodiazotropha taylori</name>
    <dbReference type="NCBI Taxonomy" id="2792791"/>
    <lineage>
        <taxon>Bacteria</taxon>
        <taxon>Pseudomonadati</taxon>
        <taxon>Pseudomonadota</taxon>
        <taxon>Gammaproteobacteria</taxon>
        <taxon>Chromatiales</taxon>
        <taxon>Sedimenticolaceae</taxon>
        <taxon>Candidatus Thiodiazotropha</taxon>
    </lineage>
</organism>
<name>A0A944MA23_9GAMM</name>
<accession>A0A944MA23</accession>
<dbReference type="AlphaFoldDB" id="A0A944MA23"/>
<sequence>MITYYTFEGPIISLDDRSGMLRRAGITLNDNVRYTFLVNRELEGTRIEDDGSTHTYDNDRLRVYFFANLISCGRIEALIEDAPRSNAPVVTYYRGFESNKRFDLLSGSSKHYVNVWGASINDWPYGPTLHGLECVNGKQAKRSVISSKLSLTSISDRYSNSLDKEFFSSKEIIQPLHC</sequence>
<comment type="caution">
    <text evidence="1">The sequence shown here is derived from an EMBL/GenBank/DDBJ whole genome shotgun (WGS) entry which is preliminary data.</text>
</comment>
<proteinExistence type="predicted"/>
<gene>
    <name evidence="1" type="ORF">KME65_03985</name>
</gene>
<reference evidence="1 2" key="1">
    <citation type="submission" date="2021-05" db="EMBL/GenBank/DDBJ databases">
        <title>Genetic and Functional Diversity in Clade A Lucinid endosymbionts from the Bahamas.</title>
        <authorList>
            <person name="Giani N.M."/>
            <person name="Engel A.S."/>
            <person name="Campbell B.J."/>
        </authorList>
    </citation>
    <scope>NUCLEOTIDE SEQUENCE [LARGE SCALE GENOMIC DNA]</scope>
    <source>
        <strain evidence="1">LUC16012Gg_MoonRockCtena</strain>
    </source>
</reference>
<protein>
    <submittedName>
        <fullName evidence="1">Uncharacterized protein</fullName>
    </submittedName>
</protein>